<evidence type="ECO:0000313" key="3">
    <source>
        <dbReference type="Proteomes" id="UP000245207"/>
    </source>
</evidence>
<feature type="transmembrane region" description="Helical" evidence="1">
    <location>
        <begin position="195"/>
        <end position="216"/>
    </location>
</feature>
<protein>
    <submittedName>
        <fullName evidence="2">Uncharacterized protein</fullName>
    </submittedName>
</protein>
<dbReference type="PANTHER" id="PTHR35307">
    <property type="entry name" value="PROTEIN, PUTATIVE-RELATED"/>
    <property type="match status" value="1"/>
</dbReference>
<dbReference type="OrthoDB" id="913403at2759"/>
<feature type="transmembrane region" description="Helical" evidence="1">
    <location>
        <begin position="405"/>
        <end position="424"/>
    </location>
</feature>
<comment type="caution">
    <text evidence="2">The sequence shown here is derived from an EMBL/GenBank/DDBJ whole genome shotgun (WGS) entry which is preliminary data.</text>
</comment>
<keyword evidence="1" id="KW-0472">Membrane</keyword>
<keyword evidence="1" id="KW-1133">Transmembrane helix</keyword>
<proteinExistence type="predicted"/>
<dbReference type="EMBL" id="PKPP01006993">
    <property type="protein sequence ID" value="PWA54681.1"/>
    <property type="molecule type" value="Genomic_DNA"/>
</dbReference>
<keyword evidence="1" id="KW-0812">Transmembrane</keyword>
<evidence type="ECO:0000313" key="2">
    <source>
        <dbReference type="EMBL" id="PWA54681.1"/>
    </source>
</evidence>
<gene>
    <name evidence="2" type="ORF">CTI12_AA428800</name>
</gene>
<feature type="transmembrane region" description="Helical" evidence="1">
    <location>
        <begin position="152"/>
        <end position="175"/>
    </location>
</feature>
<dbReference type="PANTHER" id="PTHR35307:SF6">
    <property type="entry name" value="TRANSMEMBRANE PROTEIN"/>
    <property type="match status" value="1"/>
</dbReference>
<feature type="transmembrane region" description="Helical" evidence="1">
    <location>
        <begin position="268"/>
        <end position="292"/>
    </location>
</feature>
<dbReference type="Proteomes" id="UP000245207">
    <property type="component" value="Unassembled WGS sequence"/>
</dbReference>
<feature type="transmembrane region" description="Helical" evidence="1">
    <location>
        <begin position="312"/>
        <end position="332"/>
    </location>
</feature>
<feature type="transmembrane region" description="Helical" evidence="1">
    <location>
        <begin position="58"/>
        <end position="78"/>
    </location>
</feature>
<keyword evidence="3" id="KW-1185">Reference proteome</keyword>
<reference evidence="2 3" key="1">
    <citation type="journal article" date="2018" name="Mol. Plant">
        <title>The genome of Artemisia annua provides insight into the evolution of Asteraceae family and artemisinin biosynthesis.</title>
        <authorList>
            <person name="Shen Q."/>
            <person name="Zhang L."/>
            <person name="Liao Z."/>
            <person name="Wang S."/>
            <person name="Yan T."/>
            <person name="Shi P."/>
            <person name="Liu M."/>
            <person name="Fu X."/>
            <person name="Pan Q."/>
            <person name="Wang Y."/>
            <person name="Lv Z."/>
            <person name="Lu X."/>
            <person name="Zhang F."/>
            <person name="Jiang W."/>
            <person name="Ma Y."/>
            <person name="Chen M."/>
            <person name="Hao X."/>
            <person name="Li L."/>
            <person name="Tang Y."/>
            <person name="Lv G."/>
            <person name="Zhou Y."/>
            <person name="Sun X."/>
            <person name="Brodelius P.E."/>
            <person name="Rose J.K.C."/>
            <person name="Tang K."/>
        </authorList>
    </citation>
    <scope>NUCLEOTIDE SEQUENCE [LARGE SCALE GENOMIC DNA]</scope>
    <source>
        <strain evidence="3">cv. Huhao1</strain>
        <tissue evidence="2">Leaf</tissue>
    </source>
</reference>
<dbReference type="AlphaFoldDB" id="A0A2U1M0B0"/>
<organism evidence="2 3">
    <name type="scientific">Artemisia annua</name>
    <name type="common">Sweet wormwood</name>
    <dbReference type="NCBI Taxonomy" id="35608"/>
    <lineage>
        <taxon>Eukaryota</taxon>
        <taxon>Viridiplantae</taxon>
        <taxon>Streptophyta</taxon>
        <taxon>Embryophyta</taxon>
        <taxon>Tracheophyta</taxon>
        <taxon>Spermatophyta</taxon>
        <taxon>Magnoliopsida</taxon>
        <taxon>eudicotyledons</taxon>
        <taxon>Gunneridae</taxon>
        <taxon>Pentapetalae</taxon>
        <taxon>asterids</taxon>
        <taxon>campanulids</taxon>
        <taxon>Asterales</taxon>
        <taxon>Asteraceae</taxon>
        <taxon>Asteroideae</taxon>
        <taxon>Anthemideae</taxon>
        <taxon>Artemisiinae</taxon>
        <taxon>Artemisia</taxon>
    </lineage>
</organism>
<evidence type="ECO:0000256" key="1">
    <source>
        <dbReference type="SAM" id="Phobius"/>
    </source>
</evidence>
<feature type="transmembrane region" description="Helical" evidence="1">
    <location>
        <begin position="127"/>
        <end position="145"/>
    </location>
</feature>
<sequence>MESYFYYDEWTDNICKFDTVLGIPEGFQDCMKTFSESFKRESGLEDKYRLYSKPMPWIGIYIAVASHICIIAMVADLMHGFRNRRLWFPCKYFTLNAASLTVIAVAMKLPVDLNAPMPDGADQTAKIGSMAFMCTMMANLLPSLATMNSKELLTNIIAFDILVITLIVNVCIQIYTGVIGANVGLGVTFYKGIALFYMAMLLILLIIHTCSGLTILKSKQIIELKYQAGHETALEDLELQQPGRLTAEKLKQHVKNHWIMAGTGSPQFITACSATTSAAGVICVASTVILVLSGGGFGLGQSDYKWSIEVIGMIQLIGSLVGTIAPLCRCYAAMTFKLSINWIWNHIKVFIVESYWTQKLYDWKQSSIPFSVSSRKTKIFIHNIKVIFLIICIGLQKTVVVACKMIALIPIFFVICVLFCIRCWKWFKAMFSDSSIVLGQNSEQQENFNDLRRYVLQLQGDMELAERTLKGITKSFNLVIRKGEKQQSKNLMKLLEESSGFEGVGKYKNHRIPSLPDEEYLNSWSLTLISLTAIAISLPKLQNDIIDRLLSSVSEGLIYVTLVEESLNATDKYVSTQKAAKVLWLEVEVSNKWVGNNLKNHAPEVNAAGLILQWFKNTAKNMVTEVQVIDIRSANDNSMYRSICANSMYRITESILLSYQTNIDELSQEDLFTELSSMIADILAACLTNLPQVIVTKCHESVIEKRESSVNATIQLLSETSQIINILHDWELPDLDPAELPFIDKWRDYFNIPLLENHISSGR</sequence>
<feature type="transmembrane region" description="Helical" evidence="1">
    <location>
        <begin position="90"/>
        <end position="107"/>
    </location>
</feature>
<name>A0A2U1M0B0_ARTAN</name>
<accession>A0A2U1M0B0</accession>